<dbReference type="HOGENOM" id="CLU_2718808_0_0_9"/>
<proteinExistence type="predicted"/>
<protein>
    <submittedName>
        <fullName evidence="1">Uncharacterized protein</fullName>
    </submittedName>
</protein>
<keyword evidence="2" id="KW-1185">Reference proteome</keyword>
<gene>
    <name evidence="1" type="ORF">HMPREF9443_00438</name>
</gene>
<dbReference type="Proteomes" id="UP000004923">
    <property type="component" value="Unassembled WGS sequence"/>
</dbReference>
<evidence type="ECO:0000313" key="2">
    <source>
        <dbReference type="Proteomes" id="UP000004923"/>
    </source>
</evidence>
<dbReference type="EMBL" id="AEVN01000015">
    <property type="protein sequence ID" value="EFY05576.1"/>
    <property type="molecule type" value="Genomic_DNA"/>
</dbReference>
<accession>E8LC72</accession>
<reference evidence="1 2" key="1">
    <citation type="submission" date="2011-01" db="EMBL/GenBank/DDBJ databases">
        <authorList>
            <person name="Weinstock G."/>
            <person name="Sodergren E."/>
            <person name="Clifton S."/>
            <person name="Fulton L."/>
            <person name="Fulton B."/>
            <person name="Courtney L."/>
            <person name="Fronick C."/>
            <person name="Harrison M."/>
            <person name="Strong C."/>
            <person name="Farmer C."/>
            <person name="Delahaunty K."/>
            <person name="Markovic C."/>
            <person name="Hall O."/>
            <person name="Minx P."/>
            <person name="Tomlinson C."/>
            <person name="Mitreva M."/>
            <person name="Hou S."/>
            <person name="Chen J."/>
            <person name="Wollam A."/>
            <person name="Pepin K.H."/>
            <person name="Johnson M."/>
            <person name="Bhonagiri V."/>
            <person name="Zhang X."/>
            <person name="Suruliraj S."/>
            <person name="Warren W."/>
            <person name="Chinwalla A."/>
            <person name="Mardis E.R."/>
            <person name="Wilson R.K."/>
        </authorList>
    </citation>
    <scope>NUCLEOTIDE SEQUENCE [LARGE SCALE GENOMIC DNA]</scope>
    <source>
        <strain evidence="1 2">YIT 12067</strain>
    </source>
</reference>
<name>E8LC72_9FIRM</name>
<evidence type="ECO:0000313" key="1">
    <source>
        <dbReference type="EMBL" id="EFY05576.1"/>
    </source>
</evidence>
<dbReference type="AlphaFoldDB" id="E8LC72"/>
<comment type="caution">
    <text evidence="1">The sequence shown here is derived from an EMBL/GenBank/DDBJ whole genome shotgun (WGS) entry which is preliminary data.</text>
</comment>
<sequence>MRIKQGPYTEQIDKLTYSKQRREQSWLKQKWQSKKKSVYSHIYAVNATVQQKYSRIVVKKALPSAKEYRASN</sequence>
<organism evidence="1 2">
    <name type="scientific">Phascolarctobacterium succinatutens YIT 12067</name>
    <dbReference type="NCBI Taxonomy" id="626939"/>
    <lineage>
        <taxon>Bacteria</taxon>
        <taxon>Bacillati</taxon>
        <taxon>Bacillota</taxon>
        <taxon>Negativicutes</taxon>
        <taxon>Acidaminococcales</taxon>
        <taxon>Acidaminococcaceae</taxon>
        <taxon>Phascolarctobacterium</taxon>
    </lineage>
</organism>